<reference evidence="1" key="1">
    <citation type="journal article" date="2014" name="Int. J. Syst. Evol. Microbiol.">
        <title>Complete genome sequence of Corynebacterium casei LMG S-19264T (=DSM 44701T), isolated from a smear-ripened cheese.</title>
        <authorList>
            <consortium name="US DOE Joint Genome Institute (JGI-PGF)"/>
            <person name="Walter F."/>
            <person name="Albersmeier A."/>
            <person name="Kalinowski J."/>
            <person name="Ruckert C."/>
        </authorList>
    </citation>
    <scope>NUCLEOTIDE SEQUENCE</scope>
    <source>
        <strain evidence="1">KCTC 22164</strain>
    </source>
</reference>
<protein>
    <submittedName>
        <fullName evidence="1">Uncharacterized protein</fullName>
    </submittedName>
</protein>
<dbReference type="RefSeq" id="WP_189407348.1">
    <property type="nucleotide sequence ID" value="NZ_BMXP01000007.1"/>
</dbReference>
<name>A0A918JPJ1_9ALTE</name>
<reference evidence="1" key="2">
    <citation type="submission" date="2020-09" db="EMBL/GenBank/DDBJ databases">
        <authorList>
            <person name="Sun Q."/>
            <person name="Kim S."/>
        </authorList>
    </citation>
    <scope>NUCLEOTIDE SEQUENCE</scope>
    <source>
        <strain evidence="1">KCTC 22164</strain>
    </source>
</reference>
<dbReference type="AlphaFoldDB" id="A0A918JPJ1"/>
<gene>
    <name evidence="1" type="ORF">GCM10007391_27290</name>
</gene>
<evidence type="ECO:0000313" key="2">
    <source>
        <dbReference type="Proteomes" id="UP000631300"/>
    </source>
</evidence>
<organism evidence="1 2">
    <name type="scientific">Alteromonas halophila</name>
    <dbReference type="NCBI Taxonomy" id="516698"/>
    <lineage>
        <taxon>Bacteria</taxon>
        <taxon>Pseudomonadati</taxon>
        <taxon>Pseudomonadota</taxon>
        <taxon>Gammaproteobacteria</taxon>
        <taxon>Alteromonadales</taxon>
        <taxon>Alteromonadaceae</taxon>
        <taxon>Alteromonas/Salinimonas group</taxon>
        <taxon>Alteromonas</taxon>
    </lineage>
</organism>
<comment type="caution">
    <text evidence="1">The sequence shown here is derived from an EMBL/GenBank/DDBJ whole genome shotgun (WGS) entry which is preliminary data.</text>
</comment>
<dbReference type="EMBL" id="BMXP01000007">
    <property type="protein sequence ID" value="GGW91463.1"/>
    <property type="molecule type" value="Genomic_DNA"/>
</dbReference>
<proteinExistence type="predicted"/>
<evidence type="ECO:0000313" key="1">
    <source>
        <dbReference type="EMBL" id="GGW91463.1"/>
    </source>
</evidence>
<keyword evidence="2" id="KW-1185">Reference proteome</keyword>
<dbReference type="Proteomes" id="UP000631300">
    <property type="component" value="Unassembled WGS sequence"/>
</dbReference>
<accession>A0A918JPJ1</accession>
<sequence>MQSQAATKQGFIQVEINEAALLRALKRCDLHASELHCLSREGKHHLQQLLLKAASQPQK</sequence>